<comment type="caution">
    <text evidence="1">The sequence shown here is derived from an EMBL/GenBank/DDBJ whole genome shotgun (WGS) entry which is preliminary data.</text>
</comment>
<gene>
    <name evidence="1" type="ORF">EVAR_921_1</name>
</gene>
<evidence type="ECO:0000313" key="2">
    <source>
        <dbReference type="Proteomes" id="UP000299102"/>
    </source>
</evidence>
<dbReference type="EMBL" id="BGZK01000005">
    <property type="protein sequence ID" value="GBP00336.1"/>
    <property type="molecule type" value="Genomic_DNA"/>
</dbReference>
<sequence>MSLVIIYDMSVTTERCEYAMQVLDNPKHRFNMNTHLVRNRNIPAAISDTTAARARCDTSAIKKAFHCRAVDVPTPALDGFQALFAPLLSHALPQSYYFRLAGLNIKPCTLTQCGSGAIKVCRHQHDVNIRGRQLNVLSEAEARGLR</sequence>
<accession>A0A4C1SEN1</accession>
<organism evidence="1 2">
    <name type="scientific">Eumeta variegata</name>
    <name type="common">Bagworm moth</name>
    <name type="synonym">Eumeta japonica</name>
    <dbReference type="NCBI Taxonomy" id="151549"/>
    <lineage>
        <taxon>Eukaryota</taxon>
        <taxon>Metazoa</taxon>
        <taxon>Ecdysozoa</taxon>
        <taxon>Arthropoda</taxon>
        <taxon>Hexapoda</taxon>
        <taxon>Insecta</taxon>
        <taxon>Pterygota</taxon>
        <taxon>Neoptera</taxon>
        <taxon>Endopterygota</taxon>
        <taxon>Lepidoptera</taxon>
        <taxon>Glossata</taxon>
        <taxon>Ditrysia</taxon>
        <taxon>Tineoidea</taxon>
        <taxon>Psychidae</taxon>
        <taxon>Oiketicinae</taxon>
        <taxon>Eumeta</taxon>
    </lineage>
</organism>
<proteinExistence type="predicted"/>
<keyword evidence="2" id="KW-1185">Reference proteome</keyword>
<reference evidence="1 2" key="1">
    <citation type="journal article" date="2019" name="Commun. Biol.">
        <title>The bagworm genome reveals a unique fibroin gene that provides high tensile strength.</title>
        <authorList>
            <person name="Kono N."/>
            <person name="Nakamura H."/>
            <person name="Ohtoshi R."/>
            <person name="Tomita M."/>
            <person name="Numata K."/>
            <person name="Arakawa K."/>
        </authorList>
    </citation>
    <scope>NUCLEOTIDE SEQUENCE [LARGE SCALE GENOMIC DNA]</scope>
</reference>
<dbReference type="AlphaFoldDB" id="A0A4C1SEN1"/>
<protein>
    <submittedName>
        <fullName evidence="1">Uncharacterized protein</fullName>
    </submittedName>
</protein>
<name>A0A4C1SEN1_EUMVA</name>
<evidence type="ECO:0000313" key="1">
    <source>
        <dbReference type="EMBL" id="GBP00336.1"/>
    </source>
</evidence>
<dbReference type="Proteomes" id="UP000299102">
    <property type="component" value="Unassembled WGS sequence"/>
</dbReference>